<dbReference type="InterPro" id="IPR004165">
    <property type="entry name" value="CoA_trans_fam_I"/>
</dbReference>
<sequence length="153" mass="16856">MRKVKIITADVAANLIKDNDTLTSMGFVACAHPEALTKALEKRFLETGSPKNLTYTYSASQGNRTGIGAEHLAHEGLLKRLIIGHYQTVPALARLAVDNKIEAYNFSQGTMCHMFRAMAGRKIGVFTGIGLHTFLDPRYGGGRINDIVNRRYC</sequence>
<dbReference type="PANTHER" id="PTHR43293:SF1">
    <property type="entry name" value="ACETATE COA-TRANSFERASE YDIF"/>
    <property type="match status" value="1"/>
</dbReference>
<dbReference type="HOGENOM" id="CLU_026774_3_0_9"/>
<dbReference type="InterPro" id="IPR037171">
    <property type="entry name" value="NagB/RpiA_transferase-like"/>
</dbReference>
<evidence type="ECO:0000313" key="1">
    <source>
        <dbReference type="EMBL" id="EHM40705.1"/>
    </source>
</evidence>
<gene>
    <name evidence="1" type="ORF">HMPREF0080_01153</name>
</gene>
<proteinExistence type="predicted"/>
<dbReference type="SUPFAM" id="SSF100950">
    <property type="entry name" value="NagB/RpiA/CoA transferase-like"/>
    <property type="match status" value="1"/>
</dbReference>
<name>G9YHL9_9FIRM</name>
<keyword evidence="2" id="KW-1185">Reference proteome</keyword>
<dbReference type="PANTHER" id="PTHR43293">
    <property type="entry name" value="ACETATE COA-TRANSFERASE YDIF"/>
    <property type="match status" value="1"/>
</dbReference>
<protein>
    <submittedName>
        <fullName evidence="1">Uncharacterized protein</fullName>
    </submittedName>
</protein>
<reference evidence="1 2" key="1">
    <citation type="submission" date="2011-08" db="EMBL/GenBank/DDBJ databases">
        <authorList>
            <person name="Weinstock G."/>
            <person name="Sodergren E."/>
            <person name="Clifton S."/>
            <person name="Fulton L."/>
            <person name="Fulton B."/>
            <person name="Courtney L."/>
            <person name="Fronick C."/>
            <person name="Harrison M."/>
            <person name="Strong C."/>
            <person name="Farmer C."/>
            <person name="Delahaunty K."/>
            <person name="Markovic C."/>
            <person name="Hall O."/>
            <person name="Minx P."/>
            <person name="Tomlinson C."/>
            <person name="Mitreva M."/>
            <person name="Hou S."/>
            <person name="Chen J."/>
            <person name="Wollam A."/>
            <person name="Pepin K.H."/>
            <person name="Johnson M."/>
            <person name="Bhonagiri V."/>
            <person name="Zhang X."/>
            <person name="Suruliraj S."/>
            <person name="Warren W."/>
            <person name="Chinwalla A."/>
            <person name="Mardis E.R."/>
            <person name="Wilson R.K."/>
        </authorList>
    </citation>
    <scope>NUCLEOTIDE SEQUENCE [LARGE SCALE GENOMIC DNA]</scope>
    <source>
        <strain evidence="1 2">F0357</strain>
    </source>
</reference>
<dbReference type="eggNOG" id="COG4670">
    <property type="taxonomic scope" value="Bacteria"/>
</dbReference>
<evidence type="ECO:0000313" key="2">
    <source>
        <dbReference type="Proteomes" id="UP000005481"/>
    </source>
</evidence>
<organism evidence="1 2">
    <name type="scientific">Anaeroglobus geminatus F0357</name>
    <dbReference type="NCBI Taxonomy" id="861450"/>
    <lineage>
        <taxon>Bacteria</taxon>
        <taxon>Bacillati</taxon>
        <taxon>Bacillota</taxon>
        <taxon>Negativicutes</taxon>
        <taxon>Veillonellales</taxon>
        <taxon>Veillonellaceae</taxon>
        <taxon>Anaeroglobus</taxon>
    </lineage>
</organism>
<accession>G9YHL9</accession>
<dbReference type="Proteomes" id="UP000005481">
    <property type="component" value="Unassembled WGS sequence"/>
</dbReference>
<comment type="caution">
    <text evidence="1">The sequence shown here is derived from an EMBL/GenBank/DDBJ whole genome shotgun (WGS) entry which is preliminary data.</text>
</comment>
<dbReference type="EMBL" id="AGCJ01000043">
    <property type="protein sequence ID" value="EHM40705.1"/>
    <property type="molecule type" value="Genomic_DNA"/>
</dbReference>
<dbReference type="Pfam" id="PF01144">
    <property type="entry name" value="CoA_trans"/>
    <property type="match status" value="1"/>
</dbReference>
<dbReference type="PATRIC" id="fig|861450.3.peg.1070"/>
<dbReference type="STRING" id="861450.HMPREF0080_01153"/>
<dbReference type="Gene3D" id="3.40.1080.10">
    <property type="entry name" value="Glutaconate Coenzyme A-transferase"/>
    <property type="match status" value="1"/>
</dbReference>
<dbReference type="AlphaFoldDB" id="G9YHL9"/>
<dbReference type="GO" id="GO:0008410">
    <property type="term" value="F:CoA-transferase activity"/>
    <property type="evidence" value="ECO:0007669"/>
    <property type="project" value="InterPro"/>
</dbReference>
<dbReference type="SMART" id="SM00882">
    <property type="entry name" value="CoA_trans"/>
    <property type="match status" value="1"/>
</dbReference>